<dbReference type="Proteomes" id="UP000050280">
    <property type="component" value="Unassembled WGS sequence"/>
</dbReference>
<evidence type="ECO:0000313" key="1">
    <source>
        <dbReference type="EMBL" id="KPM33752.1"/>
    </source>
</evidence>
<evidence type="ECO:0000313" key="2">
    <source>
        <dbReference type="Proteomes" id="UP000050280"/>
    </source>
</evidence>
<dbReference type="AlphaFoldDB" id="A0A0P7ANY3"/>
<comment type="caution">
    <text evidence="1">The sequence shown here is derived from an EMBL/GenBank/DDBJ whole genome shotgun (WGS) entry which is preliminary data.</text>
</comment>
<organism evidence="1 2">
    <name type="scientific">Croceitalea dokdonensis DOKDO 023</name>
    <dbReference type="NCBI Taxonomy" id="1300341"/>
    <lineage>
        <taxon>Bacteria</taxon>
        <taxon>Pseudomonadati</taxon>
        <taxon>Bacteroidota</taxon>
        <taxon>Flavobacteriia</taxon>
        <taxon>Flavobacteriales</taxon>
        <taxon>Flavobacteriaceae</taxon>
        <taxon>Croceitalea</taxon>
    </lineage>
</organism>
<dbReference type="EMBL" id="LDJX01000001">
    <property type="protein sequence ID" value="KPM33752.1"/>
    <property type="molecule type" value="Genomic_DNA"/>
</dbReference>
<protein>
    <submittedName>
        <fullName evidence="1">Uncharacterized protein</fullName>
    </submittedName>
</protein>
<sequence length="37" mass="4446">MNGVNKMRSFAFEFWFAWVMHAIKRESGENPELFPQL</sequence>
<dbReference type="STRING" id="1300341.I595_658"/>
<keyword evidence="2" id="KW-1185">Reference proteome</keyword>
<reference evidence="1 2" key="1">
    <citation type="submission" date="2015-09" db="EMBL/GenBank/DDBJ databases">
        <title>Genome sequence of the marine flavobacterium Croceitalea dokdonensis DOKDO 023 that contains proton- and sodium-pumping rhodopsins.</title>
        <authorList>
            <person name="Kwon S.-K."/>
            <person name="Lee H.K."/>
            <person name="Kwak M.-J."/>
            <person name="Kim J.F."/>
        </authorList>
    </citation>
    <scope>NUCLEOTIDE SEQUENCE [LARGE SCALE GENOMIC DNA]</scope>
    <source>
        <strain evidence="1 2">DOKDO 023</strain>
    </source>
</reference>
<accession>A0A0P7ANY3</accession>
<gene>
    <name evidence="1" type="ORF">I595_658</name>
</gene>
<name>A0A0P7ANY3_9FLAO</name>
<proteinExistence type="predicted"/>